<dbReference type="InterPro" id="IPR016024">
    <property type="entry name" value="ARM-type_fold"/>
</dbReference>
<dbReference type="Gene3D" id="1.25.10.10">
    <property type="entry name" value="Leucine-rich Repeat Variant"/>
    <property type="match status" value="1"/>
</dbReference>
<dbReference type="GO" id="GO:0005737">
    <property type="term" value="C:cytoplasm"/>
    <property type="evidence" value="ECO:0007669"/>
    <property type="project" value="InterPro"/>
</dbReference>
<comment type="similarity">
    <text evidence="1 6">Belongs to the importin alpha family.</text>
</comment>
<dbReference type="SMART" id="SM00185">
    <property type="entry name" value="ARM"/>
    <property type="match status" value="7"/>
</dbReference>
<feature type="region of interest" description="Disordered" evidence="8">
    <location>
        <begin position="1"/>
        <end position="40"/>
    </location>
</feature>
<evidence type="ECO:0000313" key="10">
    <source>
        <dbReference type="Ensembl" id="ENSBTAP00000099104.1"/>
    </source>
</evidence>
<dbReference type="Pfam" id="PF01749">
    <property type="entry name" value="IBB"/>
    <property type="match status" value="1"/>
</dbReference>
<feature type="domain" description="IBB" evidence="9">
    <location>
        <begin position="1"/>
        <end position="57"/>
    </location>
</feature>
<name>A0AAA9TRL5_BOVIN</name>
<comment type="function">
    <text evidence="5 6">Functions in nuclear protein import.</text>
</comment>
<evidence type="ECO:0000259" key="9">
    <source>
        <dbReference type="PROSITE" id="PS51214"/>
    </source>
</evidence>
<evidence type="ECO:0000256" key="4">
    <source>
        <dbReference type="ARBA" id="ARBA00022927"/>
    </source>
</evidence>
<evidence type="ECO:0000256" key="6">
    <source>
        <dbReference type="PIRNR" id="PIRNR005673"/>
    </source>
</evidence>
<dbReference type="InterPro" id="IPR000225">
    <property type="entry name" value="Armadillo"/>
</dbReference>
<evidence type="ECO:0000256" key="5">
    <source>
        <dbReference type="ARBA" id="ARBA00053483"/>
    </source>
</evidence>
<keyword evidence="3" id="KW-0677">Repeat</keyword>
<dbReference type="Gene3D" id="1.20.5.690">
    <property type="entry name" value="Importin-alpha, importin-beta-binding domain"/>
    <property type="match status" value="1"/>
</dbReference>
<dbReference type="FunFam" id="1.20.5.690:FF:000001">
    <property type="entry name" value="Importin subunit alpha"/>
    <property type="match status" value="1"/>
</dbReference>
<dbReference type="InterPro" id="IPR024931">
    <property type="entry name" value="Importin_alpha"/>
</dbReference>
<feature type="compositionally biased region" description="Basic and acidic residues" evidence="8">
    <location>
        <begin position="23"/>
        <end position="40"/>
    </location>
</feature>
<keyword evidence="4 6" id="KW-0653">Protein transport</keyword>
<dbReference type="GeneTree" id="ENSGT01050000244950"/>
<dbReference type="Pfam" id="PF00514">
    <property type="entry name" value="Arm"/>
    <property type="match status" value="7"/>
</dbReference>
<dbReference type="AlphaFoldDB" id="A0AAA9TRL5"/>
<dbReference type="SUPFAM" id="SSF48371">
    <property type="entry name" value="ARM repeat"/>
    <property type="match status" value="1"/>
</dbReference>
<evidence type="ECO:0000256" key="3">
    <source>
        <dbReference type="ARBA" id="ARBA00022737"/>
    </source>
</evidence>
<proteinExistence type="inferred from homology"/>
<dbReference type="Pfam" id="PF16186">
    <property type="entry name" value="Arm_3"/>
    <property type="match status" value="1"/>
</dbReference>
<evidence type="ECO:0000313" key="11">
    <source>
        <dbReference type="Proteomes" id="UP000009136"/>
    </source>
</evidence>
<accession>A0AAA9TRL5</accession>
<dbReference type="FunFam" id="1.25.10.10:FF:000009">
    <property type="entry name" value="Importin subunit alpha"/>
    <property type="match status" value="1"/>
</dbReference>
<dbReference type="GO" id="GO:0005634">
    <property type="term" value="C:nucleus"/>
    <property type="evidence" value="ECO:0007669"/>
    <property type="project" value="UniProtKB-ARBA"/>
</dbReference>
<dbReference type="PROSITE" id="PS51214">
    <property type="entry name" value="IBB"/>
    <property type="match status" value="1"/>
</dbReference>
<dbReference type="PANTHER" id="PTHR23316">
    <property type="entry name" value="IMPORTIN ALPHA"/>
    <property type="match status" value="1"/>
</dbReference>
<dbReference type="PROSITE" id="PS50176">
    <property type="entry name" value="ARM_REPEAT"/>
    <property type="match status" value="2"/>
</dbReference>
<feature type="repeat" description="ARM" evidence="7">
    <location>
        <begin position="209"/>
        <end position="237"/>
    </location>
</feature>
<protein>
    <recommendedName>
        <fullName evidence="6">Importin subunit alpha</fullName>
    </recommendedName>
</protein>
<dbReference type="Ensembl" id="ENSBTAT00000111729.1">
    <property type="protein sequence ID" value="ENSBTAP00000099104.1"/>
    <property type="gene ID" value="ENSBTAG00000026673.7"/>
</dbReference>
<dbReference type="InterPro" id="IPR032413">
    <property type="entry name" value="Arm_3"/>
</dbReference>
<evidence type="ECO:0000256" key="8">
    <source>
        <dbReference type="SAM" id="MobiDB-lite"/>
    </source>
</evidence>
<reference evidence="10" key="2">
    <citation type="submission" date="2025-08" db="UniProtKB">
        <authorList>
            <consortium name="Ensembl"/>
        </authorList>
    </citation>
    <scope>IDENTIFICATION</scope>
    <source>
        <strain evidence="10">Hereford</strain>
    </source>
</reference>
<dbReference type="GO" id="GO:0061608">
    <property type="term" value="F:nuclear import signal receptor activity"/>
    <property type="evidence" value="ECO:0007669"/>
    <property type="project" value="InterPro"/>
</dbReference>
<sequence length="494" mass="55714">MASPGKDNYRMKSYKNKALNPQEMRRRREEEGIQLRKQKREEQLFKRRNVSLPRNDESMLENPIQDPDISSTVPIPEEEVITSDMVQMIFSNNADQQLTATQKFRKLLSKEPNPPIDQVIQKPGVVQRFVKFLERNENCTLQFEAAWALTNIASGTFLHTKVVIETGAVPIFIKLLNSEHEDVQEQAVWALGNIAGDNAECRDFVLNCEILPPLLELLTNSNRLTTTRNAVWALSNLCRGKNPPPNFSKVSPCLNVLSRLLFSSDPDVLADVCWALSYLSDGSNDKIQAVIDSGVCRRLVELLMHNDYKVVSPALRAVGNIVTGDDIQTQAVIDANIFPVLIEILQKAEFRTRKEAAWAITNATSGGTPEQIRYLVALGCIKPLCDLLTVMDSKIVQVALNGLENILRLGEQESKQNGIGINPYCALIEEAYGLDKIEFLQSHENQEIYQKAFDLIEHYFGVEDDDPSIVPQVDENQQQFVFQQQEAPMEGFQL</sequence>
<evidence type="ECO:0000256" key="7">
    <source>
        <dbReference type="PROSITE-ProRule" id="PRU00259"/>
    </source>
</evidence>
<gene>
    <name evidence="10" type="primary">KPNA5</name>
</gene>
<keyword evidence="11" id="KW-1185">Reference proteome</keyword>
<evidence type="ECO:0000256" key="1">
    <source>
        <dbReference type="ARBA" id="ARBA00010394"/>
    </source>
</evidence>
<dbReference type="InterPro" id="IPR011989">
    <property type="entry name" value="ARM-like"/>
</dbReference>
<dbReference type="GO" id="GO:0006606">
    <property type="term" value="P:protein import into nucleus"/>
    <property type="evidence" value="ECO:0007669"/>
    <property type="project" value="InterPro"/>
</dbReference>
<dbReference type="PIRSF" id="PIRSF005673">
    <property type="entry name" value="Importin_alpha"/>
    <property type="match status" value="1"/>
</dbReference>
<dbReference type="Proteomes" id="UP000009136">
    <property type="component" value="Chromosome 9"/>
</dbReference>
<evidence type="ECO:0000256" key="2">
    <source>
        <dbReference type="ARBA" id="ARBA00022448"/>
    </source>
</evidence>
<reference evidence="10" key="3">
    <citation type="submission" date="2025-09" db="UniProtKB">
        <authorList>
            <consortium name="Ensembl"/>
        </authorList>
    </citation>
    <scope>IDENTIFICATION</scope>
    <source>
        <strain evidence="10">Hereford</strain>
    </source>
</reference>
<keyword evidence="2 6" id="KW-0813">Transport</keyword>
<organism evidence="10 11">
    <name type="scientific">Bos taurus</name>
    <name type="common">Bovine</name>
    <dbReference type="NCBI Taxonomy" id="9913"/>
    <lineage>
        <taxon>Eukaryota</taxon>
        <taxon>Metazoa</taxon>
        <taxon>Chordata</taxon>
        <taxon>Craniata</taxon>
        <taxon>Vertebrata</taxon>
        <taxon>Euteleostomi</taxon>
        <taxon>Mammalia</taxon>
        <taxon>Eutheria</taxon>
        <taxon>Laurasiatheria</taxon>
        <taxon>Artiodactyla</taxon>
        <taxon>Ruminantia</taxon>
        <taxon>Pecora</taxon>
        <taxon>Bovidae</taxon>
        <taxon>Bovinae</taxon>
        <taxon>Bos</taxon>
    </lineage>
</organism>
<dbReference type="InterPro" id="IPR036975">
    <property type="entry name" value="Importin-a_IBB_sf"/>
</dbReference>
<feature type="repeat" description="ARM" evidence="7">
    <location>
        <begin position="167"/>
        <end position="200"/>
    </location>
</feature>
<reference evidence="10" key="1">
    <citation type="submission" date="2018-03" db="EMBL/GenBank/DDBJ databases">
        <title>ARS-UCD1.2.</title>
        <authorList>
            <person name="Rosen B.D."/>
            <person name="Bickhart D.M."/>
            <person name="Koren S."/>
            <person name="Schnabel R.D."/>
            <person name="Hall R."/>
            <person name="Zimin A."/>
            <person name="Dreischer C."/>
            <person name="Schultheiss S."/>
            <person name="Schroeder S.G."/>
            <person name="Elsik C.G."/>
            <person name="Couldrey C."/>
            <person name="Liu G.E."/>
            <person name="Van Tassell C.P."/>
            <person name="Phillippy A.M."/>
            <person name="Smith T.P.L."/>
            <person name="Medrano J.F."/>
        </authorList>
    </citation>
    <scope>NUCLEOTIDE SEQUENCE [LARGE SCALE GENOMIC DNA]</scope>
    <source>
        <strain evidence="10">Hereford</strain>
    </source>
</reference>
<dbReference type="InterPro" id="IPR002652">
    <property type="entry name" value="Importin-a_IBB"/>
</dbReference>